<proteinExistence type="predicted"/>
<accession>A0A1I0PNS5</accession>
<dbReference type="RefSeq" id="WP_092452823.1">
    <property type="nucleotide sequence ID" value="NZ_FOJI01000005.1"/>
</dbReference>
<sequence>MQSFSTKYGNLNNVTRYSLHENGQLDSLCLDSEHKLNTSIGILIPRFQDFTGRRKNTKCLLFYPSGTIKSIDLQEPTAIPTPIGVIEAELVTFYENGSLKRIFPLNGAVNGMWLETDEAELMKRITFNMLNRSFHLKVNSIFFYPDGKVKSVSFFPGETASVPTPFGIIETRIGFSFLSDGRLRSLEPESPYAIETPIGLLHAYDSSAMEIHADQNSLIFDSTGNKVAELVTSTDIIKITDQAGKIHYLAPSYVESSTSIEETELVPLNVKFDSETITFSCLDAFTIKISDIASIKLSSIPLISNECTDCATCGKCK</sequence>
<protein>
    <submittedName>
        <fullName evidence="1">Uncharacterized protein</fullName>
    </submittedName>
</protein>
<evidence type="ECO:0000313" key="2">
    <source>
        <dbReference type="Proteomes" id="UP000199701"/>
    </source>
</evidence>
<evidence type="ECO:0000313" key="1">
    <source>
        <dbReference type="EMBL" id="SEW15993.1"/>
    </source>
</evidence>
<dbReference type="Proteomes" id="UP000199701">
    <property type="component" value="Unassembled WGS sequence"/>
</dbReference>
<name>A0A1I0PNS5_9FIRM</name>
<dbReference type="EMBL" id="FOJI01000005">
    <property type="protein sequence ID" value="SEW15993.1"/>
    <property type="molecule type" value="Genomic_DNA"/>
</dbReference>
<keyword evidence="2" id="KW-1185">Reference proteome</keyword>
<dbReference type="AlphaFoldDB" id="A0A1I0PNS5"/>
<gene>
    <name evidence="1" type="ORF">SAMN05421659_105220</name>
</gene>
<reference evidence="1 2" key="1">
    <citation type="submission" date="2016-10" db="EMBL/GenBank/DDBJ databases">
        <authorList>
            <person name="de Groot N.N."/>
        </authorList>
    </citation>
    <scope>NUCLEOTIDE SEQUENCE [LARGE SCALE GENOMIC DNA]</scope>
    <source>
        <strain evidence="1 2">DSM 9179</strain>
    </source>
</reference>
<dbReference type="STRING" id="99656.SAMN05421659_105220"/>
<dbReference type="OrthoDB" id="594021at2"/>
<organism evidence="1 2">
    <name type="scientific">[Clostridium] fimetarium</name>
    <dbReference type="NCBI Taxonomy" id="99656"/>
    <lineage>
        <taxon>Bacteria</taxon>
        <taxon>Bacillati</taxon>
        <taxon>Bacillota</taxon>
        <taxon>Clostridia</taxon>
        <taxon>Lachnospirales</taxon>
        <taxon>Lachnospiraceae</taxon>
    </lineage>
</organism>